<keyword evidence="5 7" id="KW-0472">Membrane</keyword>
<dbReference type="SUPFAM" id="SSF56935">
    <property type="entry name" value="Porins"/>
    <property type="match status" value="1"/>
</dbReference>
<dbReference type="NCBIfam" id="TIGR04057">
    <property type="entry name" value="SusC_RagA_signa"/>
    <property type="match status" value="1"/>
</dbReference>
<evidence type="ECO:0000259" key="8">
    <source>
        <dbReference type="SMART" id="SM00965"/>
    </source>
</evidence>
<dbReference type="InterPro" id="IPR039426">
    <property type="entry name" value="TonB-dep_rcpt-like"/>
</dbReference>
<dbReference type="InterPro" id="IPR012910">
    <property type="entry name" value="Plug_dom"/>
</dbReference>
<dbReference type="Pfam" id="PF07715">
    <property type="entry name" value="Plug"/>
    <property type="match status" value="1"/>
</dbReference>
<dbReference type="SMART" id="SM00965">
    <property type="entry name" value="STN"/>
    <property type="match status" value="1"/>
</dbReference>
<dbReference type="Gene3D" id="2.170.130.10">
    <property type="entry name" value="TonB-dependent receptor, plug domain"/>
    <property type="match status" value="1"/>
</dbReference>
<evidence type="ECO:0000256" key="4">
    <source>
        <dbReference type="ARBA" id="ARBA00022692"/>
    </source>
</evidence>
<keyword evidence="2 7" id="KW-0813">Transport</keyword>
<reference evidence="10" key="1">
    <citation type="journal article" date="2019" name="Int. J. Syst. Evol. Microbiol.">
        <title>The Global Catalogue of Microorganisms (GCM) 10K type strain sequencing project: providing services to taxonomists for standard genome sequencing and annotation.</title>
        <authorList>
            <consortium name="The Broad Institute Genomics Platform"/>
            <consortium name="The Broad Institute Genome Sequencing Center for Infectious Disease"/>
            <person name="Wu L."/>
            <person name="Ma J."/>
        </authorList>
    </citation>
    <scope>NUCLEOTIDE SEQUENCE [LARGE SCALE GENOMIC DNA]</scope>
    <source>
        <strain evidence="10">CGMCC 1.12966</strain>
    </source>
</reference>
<organism evidence="9 10">
    <name type="scientific">Sphingobacterium griseoflavum</name>
    <dbReference type="NCBI Taxonomy" id="1474952"/>
    <lineage>
        <taxon>Bacteria</taxon>
        <taxon>Pseudomonadati</taxon>
        <taxon>Bacteroidota</taxon>
        <taxon>Sphingobacteriia</taxon>
        <taxon>Sphingobacteriales</taxon>
        <taxon>Sphingobacteriaceae</taxon>
        <taxon>Sphingobacterium</taxon>
    </lineage>
</organism>
<keyword evidence="4 7" id="KW-0812">Transmembrane</keyword>
<feature type="domain" description="Secretin/TonB short N-terminal" evidence="8">
    <location>
        <begin position="47"/>
        <end position="98"/>
    </location>
</feature>
<dbReference type="InterPro" id="IPR036942">
    <property type="entry name" value="Beta-barrel_TonB_sf"/>
</dbReference>
<keyword evidence="6 7" id="KW-0998">Cell outer membrane</keyword>
<evidence type="ECO:0000256" key="5">
    <source>
        <dbReference type="ARBA" id="ARBA00023136"/>
    </source>
</evidence>
<keyword evidence="3 7" id="KW-1134">Transmembrane beta strand</keyword>
<dbReference type="Gene3D" id="2.40.170.20">
    <property type="entry name" value="TonB-dependent receptor, beta-barrel domain"/>
    <property type="match status" value="1"/>
</dbReference>
<dbReference type="InterPro" id="IPR011662">
    <property type="entry name" value="Secretin/TonB_short_N"/>
</dbReference>
<dbReference type="Pfam" id="PF07660">
    <property type="entry name" value="STN"/>
    <property type="match status" value="1"/>
</dbReference>
<evidence type="ECO:0000256" key="3">
    <source>
        <dbReference type="ARBA" id="ARBA00022452"/>
    </source>
</evidence>
<evidence type="ECO:0000313" key="10">
    <source>
        <dbReference type="Proteomes" id="UP000620550"/>
    </source>
</evidence>
<keyword evidence="10" id="KW-1185">Reference proteome</keyword>
<evidence type="ECO:0000313" key="9">
    <source>
        <dbReference type="EMBL" id="GHE28540.1"/>
    </source>
</evidence>
<gene>
    <name evidence="9" type="ORF">GCM10017764_08740</name>
</gene>
<comment type="similarity">
    <text evidence="7">Belongs to the TonB-dependent receptor family.</text>
</comment>
<protein>
    <submittedName>
        <fullName evidence="9">SusC/RagA family TonB-linked outer membrane protein</fullName>
    </submittedName>
</protein>
<sequence>MPQILSTLFLILFFQLTGHAFSQKIDVSANGDRLSHVLKSISKQSGYKLFYNSEILKDSRPVTLSLRDVSLAEGLEAVFSNQPLSYRLEEQTIVIRKKKGSPSHPAGTSAMQTTVSGTVRDTVGRPLENVNIALKGTKQVTRTGAAGGFSLPLPNARGVLLVSSTGYVPQEIAVTGEHIAIVLRELKAGIDEVVVVGYGTVRKADFTGAAVTVNARDIEKRPLTNVMNALQGAGPGVQTTAPTGSPGSQPTIRIRGFGSYSAESSPLIVVDGVEYTGGTANINPADVETITTLKDASTIAIFGSRGANGVIMITTKRGNVGQQSMDFQLNFGTNANMMPQYNVVSPGEYYELMWESYKNSMIFGNQRVPADIAAQIASGQLARNSEGLQQYNGSTYQDLVQLLGNYNAFNVANDKLITTNGRLNPDARLLYADDLNWEEQAARLGRRNEYGMSYSAGAKHTDLFVSLNYLNEQGWGINSDFDAIRARINANTKIRGWLRTGLNVNANYNKSNNNTFGSGVGNPFYFARQMAPIYPVHVHDPLTGTYILDDQGNRIYDIGDLSAQFGLFRPFNSGRHAIAENLWNLNVQTRDFVGGRGYLDVDILPWLTFNATMSFDLRNQRAEAYQNPTVGDGAPAGRYSQNWDRRLQWTFFQTLQVKKSFDKHHVSGTLGHESVDFKNESMSGLRQGEGFSNFYVFSNFTDINSLNSTLGEFSMESYFLRANYHYDQRYYLSTSVRMDGDSKIPPANRWSKFWSVGVAWRLEKEPFFNVDWVNALKVRTSYGRLGNNNFGADYYPYQAGYQVGVNNVGFPGTTLARLGSPDLLWESQKPFDVGVDFEFLDTRLRGSFEFYDRTSDGLLFDVPRPFHNGSTTGGAFSVQQNVGGMRNRGIELSLTGGLIRKQDFKWDLTANITTLKNKILRMPAETPSIVSSPYRREVGYSIYDFYTRDFYGVDPENGRVLYRNVVEGADLTSDQIRIINRGNGGMDTVTYDHNLARQDWLGKQALADAYGSIINHFTYKNLDFNVIILYSIGGWAMDNSYATFMSPGPSNGQNLHKDLLNGWRKPGDVTDIPRMDMTQTAQFGAASSRWLTSASHVGLSALNIAYRLPESFAEKCYLRRVRAFISAENLYYWTARKGINTMTNFAGASGTGSYSPQRTISFGVNFGL</sequence>
<dbReference type="Proteomes" id="UP000620550">
    <property type="component" value="Unassembled WGS sequence"/>
</dbReference>
<dbReference type="InterPro" id="IPR008969">
    <property type="entry name" value="CarboxyPept-like_regulatory"/>
</dbReference>
<dbReference type="SUPFAM" id="SSF49464">
    <property type="entry name" value="Carboxypeptidase regulatory domain-like"/>
    <property type="match status" value="1"/>
</dbReference>
<dbReference type="PROSITE" id="PS52016">
    <property type="entry name" value="TONB_DEPENDENT_REC_3"/>
    <property type="match status" value="1"/>
</dbReference>
<evidence type="ECO:0000256" key="1">
    <source>
        <dbReference type="ARBA" id="ARBA00004571"/>
    </source>
</evidence>
<evidence type="ECO:0000256" key="2">
    <source>
        <dbReference type="ARBA" id="ARBA00022448"/>
    </source>
</evidence>
<dbReference type="InterPro" id="IPR023997">
    <property type="entry name" value="TonB-dep_OMP_SusC/RagA_CS"/>
</dbReference>
<dbReference type="NCBIfam" id="TIGR04056">
    <property type="entry name" value="OMP_RagA_SusC"/>
    <property type="match status" value="1"/>
</dbReference>
<evidence type="ECO:0000256" key="6">
    <source>
        <dbReference type="ARBA" id="ARBA00023237"/>
    </source>
</evidence>
<comment type="subcellular location">
    <subcellularLocation>
        <location evidence="1 7">Cell outer membrane</location>
        <topology evidence="1 7">Multi-pass membrane protein</topology>
    </subcellularLocation>
</comment>
<evidence type="ECO:0000256" key="7">
    <source>
        <dbReference type="PROSITE-ProRule" id="PRU01360"/>
    </source>
</evidence>
<dbReference type="InterPro" id="IPR023996">
    <property type="entry name" value="TonB-dep_OMP_SusC/RagA"/>
</dbReference>
<proteinExistence type="inferred from homology"/>
<dbReference type="Gene3D" id="3.55.50.30">
    <property type="match status" value="1"/>
</dbReference>
<comment type="caution">
    <text evidence="9">The sequence shown here is derived from an EMBL/GenBank/DDBJ whole genome shotgun (WGS) entry which is preliminary data.</text>
</comment>
<dbReference type="InterPro" id="IPR037066">
    <property type="entry name" value="Plug_dom_sf"/>
</dbReference>
<dbReference type="Gene3D" id="2.60.40.1120">
    <property type="entry name" value="Carboxypeptidase-like, regulatory domain"/>
    <property type="match status" value="1"/>
</dbReference>
<accession>A0ABQ3HRL3</accession>
<dbReference type="EMBL" id="BNAF01000003">
    <property type="protein sequence ID" value="GHE28540.1"/>
    <property type="molecule type" value="Genomic_DNA"/>
</dbReference>
<name>A0ABQ3HRL3_9SPHI</name>
<dbReference type="Pfam" id="PF13715">
    <property type="entry name" value="CarbopepD_reg_2"/>
    <property type="match status" value="1"/>
</dbReference>